<keyword evidence="25" id="KW-1185">Reference proteome</keyword>
<feature type="domain" description="HMA" evidence="23">
    <location>
        <begin position="71"/>
        <end position="137"/>
    </location>
</feature>
<dbReference type="SFLD" id="SFLDG00002">
    <property type="entry name" value="C1.7:_P-type_atpase_like"/>
    <property type="match status" value="1"/>
</dbReference>
<keyword evidence="18 22" id="KW-0472">Membrane</keyword>
<evidence type="ECO:0000256" key="16">
    <source>
        <dbReference type="ARBA" id="ARBA00023008"/>
    </source>
</evidence>
<evidence type="ECO:0000256" key="19">
    <source>
        <dbReference type="ARBA" id="ARBA00029719"/>
    </source>
</evidence>
<dbReference type="InterPro" id="IPR023298">
    <property type="entry name" value="ATPase_P-typ_TM_dom_sf"/>
</dbReference>
<feature type="transmembrane region" description="Helical" evidence="22">
    <location>
        <begin position="790"/>
        <end position="808"/>
    </location>
</feature>
<dbReference type="Pfam" id="PF00122">
    <property type="entry name" value="E1-E2_ATPase"/>
    <property type="match status" value="1"/>
</dbReference>
<feature type="transmembrane region" description="Helical" evidence="22">
    <location>
        <begin position="235"/>
        <end position="254"/>
    </location>
</feature>
<evidence type="ECO:0000256" key="11">
    <source>
        <dbReference type="ARBA" id="ARBA00022796"/>
    </source>
</evidence>
<feature type="transmembrane region" description="Helical" evidence="22">
    <location>
        <begin position="266"/>
        <end position="284"/>
    </location>
</feature>
<evidence type="ECO:0000256" key="2">
    <source>
        <dbReference type="ARBA" id="ARBA00006024"/>
    </source>
</evidence>
<evidence type="ECO:0000256" key="17">
    <source>
        <dbReference type="ARBA" id="ARBA00023065"/>
    </source>
</evidence>
<dbReference type="PANTHER" id="PTHR43520:SF8">
    <property type="entry name" value="P-TYPE CU(+) TRANSPORTER"/>
    <property type="match status" value="1"/>
</dbReference>
<dbReference type="Pfam" id="PF00403">
    <property type="entry name" value="HMA"/>
    <property type="match status" value="2"/>
</dbReference>
<dbReference type="SUPFAM" id="SSF56784">
    <property type="entry name" value="HAD-like"/>
    <property type="match status" value="1"/>
</dbReference>
<dbReference type="NCBIfam" id="TIGR00003">
    <property type="entry name" value="copper ion binding protein"/>
    <property type="match status" value="2"/>
</dbReference>
<dbReference type="InterPro" id="IPR036163">
    <property type="entry name" value="HMA_dom_sf"/>
</dbReference>
<evidence type="ECO:0000256" key="9">
    <source>
        <dbReference type="ARBA" id="ARBA00022737"/>
    </source>
</evidence>
<keyword evidence="11" id="KW-0187">Copper transport</keyword>
<dbReference type="InterPro" id="IPR023299">
    <property type="entry name" value="ATPase_P-typ_cyto_dom_N"/>
</dbReference>
<keyword evidence="7 22" id="KW-0812">Transmembrane</keyword>
<evidence type="ECO:0000256" key="15">
    <source>
        <dbReference type="ARBA" id="ARBA00022989"/>
    </source>
</evidence>
<keyword evidence="16" id="KW-0186">Copper</keyword>
<evidence type="ECO:0000313" key="25">
    <source>
        <dbReference type="Proteomes" id="UP001597273"/>
    </source>
</evidence>
<evidence type="ECO:0000256" key="1">
    <source>
        <dbReference type="ARBA" id="ARBA00004127"/>
    </source>
</evidence>
<dbReference type="RefSeq" id="WP_377340887.1">
    <property type="nucleotide sequence ID" value="NZ_JBHUFW010000025.1"/>
</dbReference>
<dbReference type="InterPro" id="IPR044492">
    <property type="entry name" value="P_typ_ATPase_HD_dom"/>
</dbReference>
<keyword evidence="10 22" id="KW-0547">Nucleotide-binding</keyword>
<keyword evidence="9" id="KW-0677">Repeat</keyword>
<comment type="caution">
    <text evidence="24">The sequence shown here is derived from an EMBL/GenBank/DDBJ whole genome shotgun (WGS) entry which is preliminary data.</text>
</comment>
<dbReference type="InterPro" id="IPR006121">
    <property type="entry name" value="HMA_dom"/>
</dbReference>
<protein>
    <recommendedName>
        <fullName evidence="4">Copper-exporting P-type ATPase</fullName>
        <ecNumber evidence="3">7.2.2.8</ecNumber>
    </recommendedName>
    <alternativeName>
        <fullName evidence="19">Copper-exporting P-type ATPase A</fullName>
    </alternativeName>
    <alternativeName>
        <fullName evidence="20">Cu(+)-exporting ATPase</fullName>
    </alternativeName>
</protein>
<dbReference type="CDD" id="cd02094">
    <property type="entry name" value="P-type_ATPase_Cu-like"/>
    <property type="match status" value="1"/>
</dbReference>
<dbReference type="PROSITE" id="PS50846">
    <property type="entry name" value="HMA_2"/>
    <property type="match status" value="2"/>
</dbReference>
<accession>A0ABW4QN49</accession>
<evidence type="ECO:0000256" key="10">
    <source>
        <dbReference type="ARBA" id="ARBA00022741"/>
    </source>
</evidence>
<dbReference type="InterPro" id="IPR059000">
    <property type="entry name" value="ATPase_P-type_domA"/>
</dbReference>
<dbReference type="InterPro" id="IPR006122">
    <property type="entry name" value="HMA_Cu_ion-bd"/>
</dbReference>
<dbReference type="InterPro" id="IPR023214">
    <property type="entry name" value="HAD_sf"/>
</dbReference>
<feature type="domain" description="HMA" evidence="23">
    <location>
        <begin position="1"/>
        <end position="67"/>
    </location>
</feature>
<dbReference type="InterPro" id="IPR036412">
    <property type="entry name" value="HAD-like_sf"/>
</dbReference>
<evidence type="ECO:0000256" key="6">
    <source>
        <dbReference type="ARBA" id="ARBA00022553"/>
    </source>
</evidence>
<dbReference type="PRINTS" id="PR00119">
    <property type="entry name" value="CATATPASE"/>
</dbReference>
<keyword evidence="15 22" id="KW-1133">Transmembrane helix</keyword>
<keyword evidence="6" id="KW-0597">Phosphoprotein</keyword>
<evidence type="ECO:0000256" key="20">
    <source>
        <dbReference type="ARBA" id="ARBA00033239"/>
    </source>
</evidence>
<dbReference type="EC" id="7.2.2.8" evidence="3"/>
<evidence type="ECO:0000256" key="22">
    <source>
        <dbReference type="RuleBase" id="RU362081"/>
    </source>
</evidence>
<organism evidence="24 25">
    <name type="scientific">Planococcus chinensis</name>
    <dbReference type="NCBI Taxonomy" id="272917"/>
    <lineage>
        <taxon>Bacteria</taxon>
        <taxon>Bacillati</taxon>
        <taxon>Bacillota</taxon>
        <taxon>Bacilli</taxon>
        <taxon>Bacillales</taxon>
        <taxon>Caryophanaceae</taxon>
        <taxon>Planococcus</taxon>
    </lineage>
</organism>
<name>A0ABW4QN49_9BACL</name>
<evidence type="ECO:0000256" key="13">
    <source>
        <dbReference type="ARBA" id="ARBA00022842"/>
    </source>
</evidence>
<dbReference type="PRINTS" id="PR00941">
    <property type="entry name" value="CDATPASE"/>
</dbReference>
<feature type="transmembrane region" description="Helical" evidence="22">
    <location>
        <begin position="164"/>
        <end position="183"/>
    </location>
</feature>
<dbReference type="Gene3D" id="3.30.70.100">
    <property type="match status" value="2"/>
</dbReference>
<keyword evidence="5" id="KW-0813">Transport</keyword>
<dbReference type="SFLD" id="SFLDS00003">
    <property type="entry name" value="Haloacid_Dehalogenase"/>
    <property type="match status" value="1"/>
</dbReference>
<evidence type="ECO:0000256" key="21">
    <source>
        <dbReference type="ARBA" id="ARBA00049289"/>
    </source>
</evidence>
<dbReference type="CDD" id="cd00371">
    <property type="entry name" value="HMA"/>
    <property type="match status" value="2"/>
</dbReference>
<dbReference type="PROSITE" id="PS00154">
    <property type="entry name" value="ATPASE_E1_E2"/>
    <property type="match status" value="1"/>
</dbReference>
<dbReference type="NCBIfam" id="TIGR01494">
    <property type="entry name" value="ATPase_P-type"/>
    <property type="match status" value="1"/>
</dbReference>
<keyword evidence="13" id="KW-0460">Magnesium</keyword>
<keyword evidence="17" id="KW-0406">Ion transport</keyword>
<feature type="transmembrane region" description="Helical" evidence="22">
    <location>
        <begin position="761"/>
        <end position="784"/>
    </location>
</feature>
<keyword evidence="14" id="KW-1278">Translocase</keyword>
<dbReference type="InterPro" id="IPR018303">
    <property type="entry name" value="ATPase_P-typ_P_site"/>
</dbReference>
<feature type="transmembrane region" description="Helical" evidence="22">
    <location>
        <begin position="203"/>
        <end position="223"/>
    </location>
</feature>
<dbReference type="InterPro" id="IPR027256">
    <property type="entry name" value="P-typ_ATPase_IB"/>
</dbReference>
<dbReference type="Gene3D" id="3.40.1110.10">
    <property type="entry name" value="Calcium-transporting ATPase, cytoplasmic domain N"/>
    <property type="match status" value="1"/>
</dbReference>
<evidence type="ECO:0000256" key="7">
    <source>
        <dbReference type="ARBA" id="ARBA00022692"/>
    </source>
</evidence>
<evidence type="ECO:0000256" key="5">
    <source>
        <dbReference type="ARBA" id="ARBA00022448"/>
    </source>
</evidence>
<dbReference type="InterPro" id="IPR008250">
    <property type="entry name" value="ATPase_P-typ_transduc_dom_A_sf"/>
</dbReference>
<dbReference type="PROSITE" id="PS01047">
    <property type="entry name" value="HMA_1"/>
    <property type="match status" value="1"/>
</dbReference>
<sequence length="818" mass="86124">MEKLLNVEGMTCASCAQSVEKAIKKLPGVTESNVNLATEKVKVVYDEGVVSVQDIQEAVEDAGYKALTDTVTKTFVVEGMTCASCVQSVEKATRKLPGVIQSNVNLATEKMAIQYDPASLSVGEIKAAVVDAGYEIQEDAATQESADEDKEKKEQHIKEMWRRFWLSAVFTVPLLLISMGHMFGMPLPSIIDPEVNHTNFALIQLLLTIPVMILGGKFFTVGFRTLFKGHPNMDSLVALGTSAAFVYSLAVTALMFASNDHNADNLYYESAAVILTLITLGKYFEALSKGKTSEAIKKLMGMAPKTAMVVRGRQEQEISVDEVVVGDILVVKPGERMPVDGIVIEGKTAVDESMLTGESLPSEKGPGDTIVSASINKNGAIRYKATKVGKDTTLAQIIKLVEDAQGSKAPIAKLADIISGYFVPIVIVLALLSGAAWYLGGQTGVFALTIAISVLVIACPCALGLATPTAIMVGTGKGAEYGVLIKSGEALETTHKVETIVFDKTGTITEGKLKVTDIVGANNEIASDELLALAAAAEKGSEHPIGEAIVKAAAEKGLALGQAAGFQAVPGYGIEVEVDGRTVAIGNRKLMDKKGIRFGDALEAADRLAGEGKSLMFVAIDEQPAGVIAVADTIKPSSVAAVKKLQAMGIEVAMLTGDNKLTAEAIAKQVGITRVLSEVLPEDKANEVKKLQAGGRKIAMVGDGINDAPALAQADVGIAIGTGTDVAMESADIILMRSDLMDVLTAVELSKSTIKNIRQNLFWAFAYNVMGIPVAMGILFLFGGPLLNPMIAGAAMSFSSVSVLINALRLKGFKPAAA</sequence>
<reference evidence="25" key="1">
    <citation type="journal article" date="2019" name="Int. J. Syst. Evol. Microbiol.">
        <title>The Global Catalogue of Microorganisms (GCM) 10K type strain sequencing project: providing services to taxonomists for standard genome sequencing and annotation.</title>
        <authorList>
            <consortium name="The Broad Institute Genomics Platform"/>
            <consortium name="The Broad Institute Genome Sequencing Center for Infectious Disease"/>
            <person name="Wu L."/>
            <person name="Ma J."/>
        </authorList>
    </citation>
    <scope>NUCLEOTIDE SEQUENCE [LARGE SCALE GENOMIC DNA]</scope>
    <source>
        <strain evidence="25">CGMCC 1.15475</strain>
    </source>
</reference>
<dbReference type="SUPFAM" id="SSF81653">
    <property type="entry name" value="Calcium ATPase, transduction domain A"/>
    <property type="match status" value="1"/>
</dbReference>
<comment type="subcellular location">
    <subcellularLocation>
        <location evidence="22">Cell membrane</location>
    </subcellularLocation>
    <subcellularLocation>
        <location evidence="1">Endomembrane system</location>
        <topology evidence="1">Multi-pass membrane protein</topology>
    </subcellularLocation>
</comment>
<comment type="catalytic activity">
    <reaction evidence="21">
        <text>Cu(+)(in) + ATP + H2O = Cu(+)(out) + ADP + phosphate + H(+)</text>
        <dbReference type="Rhea" id="RHEA:25792"/>
        <dbReference type="ChEBI" id="CHEBI:15377"/>
        <dbReference type="ChEBI" id="CHEBI:15378"/>
        <dbReference type="ChEBI" id="CHEBI:30616"/>
        <dbReference type="ChEBI" id="CHEBI:43474"/>
        <dbReference type="ChEBI" id="CHEBI:49552"/>
        <dbReference type="ChEBI" id="CHEBI:456216"/>
        <dbReference type="EC" id="7.2.2.8"/>
    </reaction>
</comment>
<keyword evidence="12 22" id="KW-0067">ATP-binding</keyword>
<proteinExistence type="inferred from homology"/>
<dbReference type="NCBIfam" id="TIGR01525">
    <property type="entry name" value="ATPase-IB_hvy"/>
    <property type="match status" value="1"/>
</dbReference>
<keyword evidence="8 22" id="KW-0479">Metal-binding</keyword>
<dbReference type="SUPFAM" id="SSF55008">
    <property type="entry name" value="HMA, heavy metal-associated domain"/>
    <property type="match status" value="2"/>
</dbReference>
<gene>
    <name evidence="24" type="ORF">ACFSDB_18270</name>
</gene>
<evidence type="ECO:0000256" key="4">
    <source>
        <dbReference type="ARBA" id="ARBA00015102"/>
    </source>
</evidence>
<feature type="transmembrane region" description="Helical" evidence="22">
    <location>
        <begin position="418"/>
        <end position="439"/>
    </location>
</feature>
<dbReference type="InterPro" id="IPR017969">
    <property type="entry name" value="Heavy-metal-associated_CS"/>
</dbReference>
<dbReference type="SFLD" id="SFLDF00027">
    <property type="entry name" value="p-type_atpase"/>
    <property type="match status" value="1"/>
</dbReference>
<dbReference type="PANTHER" id="PTHR43520">
    <property type="entry name" value="ATP7, ISOFORM B"/>
    <property type="match status" value="1"/>
</dbReference>
<dbReference type="Pfam" id="PF00702">
    <property type="entry name" value="Hydrolase"/>
    <property type="match status" value="1"/>
</dbReference>
<evidence type="ECO:0000256" key="3">
    <source>
        <dbReference type="ARBA" id="ARBA00012517"/>
    </source>
</evidence>
<evidence type="ECO:0000256" key="12">
    <source>
        <dbReference type="ARBA" id="ARBA00022840"/>
    </source>
</evidence>
<dbReference type="Gene3D" id="3.40.50.1000">
    <property type="entry name" value="HAD superfamily/HAD-like"/>
    <property type="match status" value="1"/>
</dbReference>
<dbReference type="Proteomes" id="UP001597273">
    <property type="component" value="Unassembled WGS sequence"/>
</dbReference>
<feature type="transmembrane region" description="Helical" evidence="22">
    <location>
        <begin position="445"/>
        <end position="467"/>
    </location>
</feature>
<dbReference type="SUPFAM" id="SSF81665">
    <property type="entry name" value="Calcium ATPase, transmembrane domain M"/>
    <property type="match status" value="1"/>
</dbReference>
<keyword evidence="22" id="KW-1003">Cell membrane</keyword>
<dbReference type="Gene3D" id="2.70.150.10">
    <property type="entry name" value="Calcium-transporting ATPase, cytoplasmic transduction domain A"/>
    <property type="match status" value="1"/>
</dbReference>
<dbReference type="EMBL" id="JBHUFW010000025">
    <property type="protein sequence ID" value="MFD1864843.1"/>
    <property type="molecule type" value="Genomic_DNA"/>
</dbReference>
<dbReference type="InterPro" id="IPR001757">
    <property type="entry name" value="P_typ_ATPase"/>
</dbReference>
<evidence type="ECO:0000259" key="23">
    <source>
        <dbReference type="PROSITE" id="PS50846"/>
    </source>
</evidence>
<evidence type="ECO:0000256" key="18">
    <source>
        <dbReference type="ARBA" id="ARBA00023136"/>
    </source>
</evidence>
<evidence type="ECO:0000256" key="8">
    <source>
        <dbReference type="ARBA" id="ARBA00022723"/>
    </source>
</evidence>
<comment type="similarity">
    <text evidence="2 22">Belongs to the cation transport ATPase (P-type) (TC 3.A.3) family. Type IB subfamily.</text>
</comment>
<evidence type="ECO:0000256" key="14">
    <source>
        <dbReference type="ARBA" id="ARBA00022967"/>
    </source>
</evidence>
<evidence type="ECO:0000313" key="24">
    <source>
        <dbReference type="EMBL" id="MFD1864843.1"/>
    </source>
</evidence>
<dbReference type="NCBIfam" id="TIGR01511">
    <property type="entry name" value="ATPase-IB1_Cu"/>
    <property type="match status" value="1"/>
</dbReference>